<dbReference type="InterPro" id="IPR036526">
    <property type="entry name" value="C-N_Hydrolase_sf"/>
</dbReference>
<gene>
    <name evidence="4" type="ORF">VSVS05_02380</name>
</gene>
<dbReference type="RefSeq" id="WP_065545720.1">
    <property type="nucleotide sequence ID" value="NZ_CP016414.1"/>
</dbReference>
<comment type="similarity">
    <text evidence="1">Belongs to the carbon-nitrogen hydrolase superfamily. NIT1/NIT2 family.</text>
</comment>
<dbReference type="PANTHER" id="PTHR23088">
    <property type="entry name" value="NITRILASE-RELATED"/>
    <property type="match status" value="1"/>
</dbReference>
<dbReference type="SUPFAM" id="SSF56317">
    <property type="entry name" value="Carbon-nitrogen hydrolase"/>
    <property type="match status" value="1"/>
</dbReference>
<reference evidence="4 5" key="1">
    <citation type="submission" date="2016-07" db="EMBL/GenBank/DDBJ databases">
        <title>Genome sequencing of Vibrio scophthalmi strain VS-05, an isolated from Paralichthys olivaceus.</title>
        <authorList>
            <person name="Han H.-J."/>
        </authorList>
    </citation>
    <scope>NUCLEOTIDE SEQUENCE [LARGE SCALE GENOMIC DNA]</scope>
    <source>
        <strain evidence="4 5">VS-05</strain>
    </source>
</reference>
<dbReference type="PROSITE" id="PS01227">
    <property type="entry name" value="UPF0012"/>
    <property type="match status" value="1"/>
</dbReference>
<dbReference type="Pfam" id="PF00795">
    <property type="entry name" value="CN_hydrolase"/>
    <property type="match status" value="1"/>
</dbReference>
<dbReference type="PATRIC" id="fig|45658.7.peg.2351"/>
<evidence type="ECO:0000313" key="5">
    <source>
        <dbReference type="Proteomes" id="UP000092528"/>
    </source>
</evidence>
<feature type="domain" description="CN hydrolase" evidence="3">
    <location>
        <begin position="2"/>
        <end position="248"/>
    </location>
</feature>
<dbReference type="PROSITE" id="PS50263">
    <property type="entry name" value="CN_HYDROLASE"/>
    <property type="match status" value="1"/>
</dbReference>
<dbReference type="Proteomes" id="UP000092528">
    <property type="component" value="Chromosome 1"/>
</dbReference>
<evidence type="ECO:0000256" key="2">
    <source>
        <dbReference type="ARBA" id="ARBA00022801"/>
    </source>
</evidence>
<dbReference type="InterPro" id="IPR001110">
    <property type="entry name" value="UPF0012_CS"/>
</dbReference>
<dbReference type="PANTHER" id="PTHR23088:SF27">
    <property type="entry name" value="DEAMINATED GLUTATHIONE AMIDASE"/>
    <property type="match status" value="1"/>
</dbReference>
<organism evidence="4 5">
    <name type="scientific">Vibrio scophthalmi</name>
    <dbReference type="NCBI Taxonomy" id="45658"/>
    <lineage>
        <taxon>Bacteria</taxon>
        <taxon>Pseudomonadati</taxon>
        <taxon>Pseudomonadota</taxon>
        <taxon>Gammaproteobacteria</taxon>
        <taxon>Vibrionales</taxon>
        <taxon>Vibrionaceae</taxon>
        <taxon>Vibrio</taxon>
    </lineage>
</organism>
<evidence type="ECO:0000256" key="1">
    <source>
        <dbReference type="ARBA" id="ARBA00010613"/>
    </source>
</evidence>
<accession>A0A1C7FBJ6</accession>
<dbReference type="AlphaFoldDB" id="A0A1C7FBJ6"/>
<dbReference type="InterPro" id="IPR045254">
    <property type="entry name" value="Nit1/2_C-N_Hydrolase"/>
</dbReference>
<dbReference type="STRING" id="45658.VSVS12_00612"/>
<keyword evidence="2 4" id="KW-0378">Hydrolase</keyword>
<protein>
    <submittedName>
        <fullName evidence="4">Nitrilase</fullName>
        <ecNumber evidence="4">3.5.5.1</ecNumber>
    </submittedName>
</protein>
<name>A0A1C7FBJ6_9VIBR</name>
<dbReference type="CDD" id="cd07572">
    <property type="entry name" value="nit"/>
    <property type="match status" value="1"/>
</dbReference>
<dbReference type="GO" id="GO:0000257">
    <property type="term" value="F:nitrilase activity"/>
    <property type="evidence" value="ECO:0007669"/>
    <property type="project" value="UniProtKB-EC"/>
</dbReference>
<evidence type="ECO:0000313" key="4">
    <source>
        <dbReference type="EMBL" id="ANU37475.1"/>
    </source>
</evidence>
<dbReference type="EMBL" id="CP016414">
    <property type="protein sequence ID" value="ANU37475.1"/>
    <property type="molecule type" value="Genomic_DNA"/>
</dbReference>
<keyword evidence="5" id="KW-1185">Reference proteome</keyword>
<sequence length="272" mass="30217">MDRVGLIQMTSGPDPQANLAYIEQQVAALAEQGATWVITPENAVVFGSRSDYHYFAEPLNQGPIQAQIAQMARRYRLWIVMGSLPIQREHGVSTTLLVFNSDGELVSHYDKLHMFDVDVADSHQRYRESETFAAGSEIVTIETPFAHLGLTICYDVRFPPLFSELAKRGANVIVVPAAFTAVTGRTHWQPLLTARAIETQSWVVAVNQTGVHQGGRQTWGHSMVISPWGEIFASLDEMPGNLLVELDLQAVHEIRAAMPVLAHSRFTNQIKN</sequence>
<dbReference type="InterPro" id="IPR003010">
    <property type="entry name" value="C-N_Hydrolase"/>
</dbReference>
<dbReference type="GO" id="GO:0016811">
    <property type="term" value="F:hydrolase activity, acting on carbon-nitrogen (but not peptide) bonds, in linear amides"/>
    <property type="evidence" value="ECO:0007669"/>
    <property type="project" value="InterPro"/>
</dbReference>
<evidence type="ECO:0000259" key="3">
    <source>
        <dbReference type="PROSITE" id="PS50263"/>
    </source>
</evidence>
<dbReference type="EC" id="3.5.5.1" evidence="4"/>
<dbReference type="Gene3D" id="3.60.110.10">
    <property type="entry name" value="Carbon-nitrogen hydrolase"/>
    <property type="match status" value="1"/>
</dbReference>
<dbReference type="GeneID" id="96872628"/>
<proteinExistence type="inferred from homology"/>